<name>A0A7S2MD47_9STRA</name>
<protein>
    <submittedName>
        <fullName evidence="2">Uncharacterized protein</fullName>
    </submittedName>
</protein>
<proteinExistence type="predicted"/>
<reference evidence="2" key="1">
    <citation type="submission" date="2021-01" db="EMBL/GenBank/DDBJ databases">
        <authorList>
            <person name="Corre E."/>
            <person name="Pelletier E."/>
            <person name="Niang G."/>
            <person name="Scheremetjew M."/>
            <person name="Finn R."/>
            <person name="Kale V."/>
            <person name="Holt S."/>
            <person name="Cochrane G."/>
            <person name="Meng A."/>
            <person name="Brown T."/>
            <person name="Cohen L."/>
        </authorList>
    </citation>
    <scope>NUCLEOTIDE SEQUENCE</scope>
    <source>
        <strain evidence="2">CCMP826</strain>
    </source>
</reference>
<dbReference type="AlphaFoldDB" id="A0A7S2MD47"/>
<feature type="region of interest" description="Disordered" evidence="1">
    <location>
        <begin position="94"/>
        <end position="115"/>
    </location>
</feature>
<organism evidence="2">
    <name type="scientific">Helicotheca tamesis</name>
    <dbReference type="NCBI Taxonomy" id="374047"/>
    <lineage>
        <taxon>Eukaryota</taxon>
        <taxon>Sar</taxon>
        <taxon>Stramenopiles</taxon>
        <taxon>Ochrophyta</taxon>
        <taxon>Bacillariophyta</taxon>
        <taxon>Mediophyceae</taxon>
        <taxon>Lithodesmiophycidae</taxon>
        <taxon>Lithodesmiales</taxon>
        <taxon>Lithodesmiaceae</taxon>
        <taxon>Helicotheca</taxon>
    </lineage>
</organism>
<feature type="compositionally biased region" description="Basic and acidic residues" evidence="1">
    <location>
        <begin position="95"/>
        <end position="111"/>
    </location>
</feature>
<dbReference type="EMBL" id="HBGV01004301">
    <property type="protein sequence ID" value="CAD9476514.1"/>
    <property type="molecule type" value="Transcribed_RNA"/>
</dbReference>
<evidence type="ECO:0000256" key="1">
    <source>
        <dbReference type="SAM" id="MobiDB-lite"/>
    </source>
</evidence>
<sequence>MPDGLELRHKTMQNIYDEHHGKGLEAMKSYDKSKWPNPLQCAYSRRLYLFGLVKKKAESLGREWETDEARELEAAKILDRERGKRTLTAYLRKRKAEEKSEGRNKKGKDGEGIETGRLAKKAAYEQFLHV</sequence>
<evidence type="ECO:0000313" key="2">
    <source>
        <dbReference type="EMBL" id="CAD9476514.1"/>
    </source>
</evidence>
<gene>
    <name evidence="2" type="ORF">HTAM1171_LOCUS2601</name>
</gene>
<accession>A0A7S2MD47</accession>